<dbReference type="GO" id="GO:0005829">
    <property type="term" value="C:cytosol"/>
    <property type="evidence" value="ECO:0000318"/>
    <property type="project" value="GO_Central"/>
</dbReference>
<dbReference type="PROSITE" id="PS51197">
    <property type="entry name" value="HTH_RRF2_2"/>
    <property type="match status" value="1"/>
</dbReference>
<evidence type="ECO:0000313" key="3">
    <source>
        <dbReference type="Proteomes" id="UP000001025"/>
    </source>
</evidence>
<dbReference type="EnsemblBacteria" id="CAD77148">
    <property type="protein sequence ID" value="CAD77148"/>
    <property type="gene ID" value="RB11077"/>
</dbReference>
<dbReference type="PROSITE" id="PS01332">
    <property type="entry name" value="HTH_RRF2_1"/>
    <property type="match status" value="1"/>
</dbReference>
<dbReference type="FunFam" id="1.10.10.10:FF:000735">
    <property type="entry name" value="Rrf2 family transcriptional regulator"/>
    <property type="match status" value="1"/>
</dbReference>
<dbReference type="PATRIC" id="fig|243090.15.peg.5358"/>
<sequence length="155" mass="16984">MIRYASPRGLLWIDMRLTTQTDYALRTLMYLATRESRANVAGVASLFNISVNHVAKVVNVLAREGYVRSIRGVGGGIELAVRPEDVTVGQIIATVESDMHLLPCVAGDHGCVIHSFCKLTGVLANAERIQMDYLNSVTLAEVIPTRKQLDRTEAS</sequence>
<dbReference type="GO" id="GO:0003677">
    <property type="term" value="F:DNA binding"/>
    <property type="evidence" value="ECO:0007669"/>
    <property type="project" value="UniProtKB-KW"/>
</dbReference>
<dbReference type="HOGENOM" id="CLU_107144_2_0_0"/>
<reference evidence="2 3" key="1">
    <citation type="journal article" date="2003" name="Proc. Natl. Acad. Sci. U.S.A.">
        <title>Complete genome sequence of the marine planctomycete Pirellula sp. strain 1.</title>
        <authorList>
            <person name="Gloeckner F.O."/>
            <person name="Kube M."/>
            <person name="Bauer M."/>
            <person name="Teeling H."/>
            <person name="Lombardot T."/>
            <person name="Ludwig W."/>
            <person name="Gade D."/>
            <person name="Beck A."/>
            <person name="Borzym K."/>
            <person name="Heitmann K."/>
            <person name="Rabus R."/>
            <person name="Schlesner H."/>
            <person name="Amann R."/>
            <person name="Reinhardt R."/>
        </authorList>
    </citation>
    <scope>NUCLEOTIDE SEQUENCE [LARGE SCALE GENOMIC DNA]</scope>
    <source>
        <strain evidence="3">DSM 10527 / NCIMB 13988 / SH1</strain>
    </source>
</reference>
<dbReference type="InterPro" id="IPR030489">
    <property type="entry name" value="TR_Rrf2-type_CS"/>
</dbReference>
<dbReference type="Pfam" id="PF02082">
    <property type="entry name" value="Rrf2"/>
    <property type="match status" value="1"/>
</dbReference>
<evidence type="ECO:0000313" key="2">
    <source>
        <dbReference type="EMBL" id="CAD77148.1"/>
    </source>
</evidence>
<dbReference type="eggNOG" id="COG1959">
    <property type="taxonomic scope" value="Bacteria"/>
</dbReference>
<dbReference type="Gene3D" id="1.10.10.10">
    <property type="entry name" value="Winged helix-like DNA-binding domain superfamily/Winged helix DNA-binding domain"/>
    <property type="match status" value="1"/>
</dbReference>
<protein>
    <submittedName>
        <fullName evidence="2">Uncharacterized protein</fullName>
    </submittedName>
</protein>
<dbReference type="PANTHER" id="PTHR33221">
    <property type="entry name" value="WINGED HELIX-TURN-HELIX TRANSCRIPTIONAL REGULATOR, RRF2 FAMILY"/>
    <property type="match status" value="1"/>
</dbReference>
<dbReference type="SUPFAM" id="SSF46785">
    <property type="entry name" value="Winged helix' DNA-binding domain"/>
    <property type="match status" value="1"/>
</dbReference>
<proteinExistence type="predicted"/>
<dbReference type="KEGG" id="rba:RB11077"/>
<name>Q7UJT3_RHOBA</name>
<accession>Q7UJT3</accession>
<dbReference type="Proteomes" id="UP000001025">
    <property type="component" value="Chromosome"/>
</dbReference>
<dbReference type="GO" id="GO:0003700">
    <property type="term" value="F:DNA-binding transcription factor activity"/>
    <property type="evidence" value="ECO:0000318"/>
    <property type="project" value="GO_Central"/>
</dbReference>
<keyword evidence="3" id="KW-1185">Reference proteome</keyword>
<dbReference type="AlphaFoldDB" id="Q7UJT3"/>
<keyword evidence="1" id="KW-0238">DNA-binding</keyword>
<dbReference type="EMBL" id="BX294152">
    <property type="protein sequence ID" value="CAD77148.1"/>
    <property type="molecule type" value="Genomic_DNA"/>
</dbReference>
<evidence type="ECO:0000256" key="1">
    <source>
        <dbReference type="ARBA" id="ARBA00023125"/>
    </source>
</evidence>
<organism evidence="2 3">
    <name type="scientific">Rhodopirellula baltica (strain DSM 10527 / NCIMB 13988 / SH1)</name>
    <dbReference type="NCBI Taxonomy" id="243090"/>
    <lineage>
        <taxon>Bacteria</taxon>
        <taxon>Pseudomonadati</taxon>
        <taxon>Planctomycetota</taxon>
        <taxon>Planctomycetia</taxon>
        <taxon>Pirellulales</taxon>
        <taxon>Pirellulaceae</taxon>
        <taxon>Rhodopirellula</taxon>
    </lineage>
</organism>
<dbReference type="InterPro" id="IPR036388">
    <property type="entry name" value="WH-like_DNA-bd_sf"/>
</dbReference>
<dbReference type="NCBIfam" id="TIGR00738">
    <property type="entry name" value="rrf2_super"/>
    <property type="match status" value="1"/>
</dbReference>
<gene>
    <name evidence="2" type="ordered locus">RB11077</name>
</gene>
<dbReference type="InterPro" id="IPR036390">
    <property type="entry name" value="WH_DNA-bd_sf"/>
</dbReference>
<dbReference type="FunCoup" id="Q7UJT3">
    <property type="interactions" value="197"/>
</dbReference>
<dbReference type="PANTHER" id="PTHR33221:SF4">
    <property type="entry name" value="HTH-TYPE TRANSCRIPTIONAL REPRESSOR NSRR"/>
    <property type="match status" value="1"/>
</dbReference>
<dbReference type="STRING" id="243090.RB11077"/>
<dbReference type="InParanoid" id="Q7UJT3"/>
<dbReference type="InterPro" id="IPR000944">
    <property type="entry name" value="Tscrpt_reg_Rrf2"/>
</dbReference>
<dbReference type="OrthoDB" id="270199at2"/>
<dbReference type="GO" id="GO:0006355">
    <property type="term" value="P:regulation of DNA-templated transcription"/>
    <property type="evidence" value="ECO:0000318"/>
    <property type="project" value="GO_Central"/>
</dbReference>